<feature type="compositionally biased region" description="Low complexity" evidence="1">
    <location>
        <begin position="43"/>
        <end position="53"/>
    </location>
</feature>
<feature type="compositionally biased region" description="Acidic residues" evidence="1">
    <location>
        <begin position="29"/>
        <end position="39"/>
    </location>
</feature>
<dbReference type="RefSeq" id="XP_056763633.1">
    <property type="nucleotide sequence ID" value="XM_056910807.1"/>
</dbReference>
<dbReference type="EMBL" id="JAPVEA010000007">
    <property type="protein sequence ID" value="KAJ5443553.1"/>
    <property type="molecule type" value="Genomic_DNA"/>
</dbReference>
<reference evidence="2" key="2">
    <citation type="journal article" date="2023" name="IMA Fungus">
        <title>Comparative genomic study of the Penicillium genus elucidates a diverse pangenome and 15 lateral gene transfer events.</title>
        <authorList>
            <person name="Petersen C."/>
            <person name="Sorensen T."/>
            <person name="Nielsen M.R."/>
            <person name="Sondergaard T.E."/>
            <person name="Sorensen J.L."/>
            <person name="Fitzpatrick D.A."/>
            <person name="Frisvad J.C."/>
            <person name="Nielsen K.L."/>
        </authorList>
    </citation>
    <scope>NUCLEOTIDE SEQUENCE</scope>
    <source>
        <strain evidence="2">IBT 16125</strain>
    </source>
</reference>
<feature type="region of interest" description="Disordered" evidence="1">
    <location>
        <begin position="1"/>
        <end position="58"/>
    </location>
</feature>
<keyword evidence="3" id="KW-1185">Reference proteome</keyword>
<reference evidence="2" key="1">
    <citation type="submission" date="2022-12" db="EMBL/GenBank/DDBJ databases">
        <authorList>
            <person name="Petersen C."/>
        </authorList>
    </citation>
    <scope>NUCLEOTIDE SEQUENCE</scope>
    <source>
        <strain evidence="2">IBT 16125</strain>
    </source>
</reference>
<sequence>MADQPIQPEEDFLAPDENQAEHGNPNSDSEPESDTESLDESSIKSTRSYSSKSLQHIHENGRRYAEETYFMPNDEAELTRLNIVHQIYLILLDNTLTTAPTPQQTPASST</sequence>
<gene>
    <name evidence="2" type="ORF">N7458_007425</name>
</gene>
<comment type="caution">
    <text evidence="2">The sequence shown here is derived from an EMBL/GenBank/DDBJ whole genome shotgun (WGS) entry which is preliminary data.</text>
</comment>
<name>A0AAD6C0T1_9EURO</name>
<protein>
    <submittedName>
        <fullName evidence="2">Uncharacterized protein</fullName>
    </submittedName>
</protein>
<dbReference type="Proteomes" id="UP001213681">
    <property type="component" value="Unassembled WGS sequence"/>
</dbReference>
<evidence type="ECO:0000313" key="2">
    <source>
        <dbReference type="EMBL" id="KAJ5443553.1"/>
    </source>
</evidence>
<proteinExistence type="predicted"/>
<organism evidence="2 3">
    <name type="scientific">Penicillium daleae</name>
    <dbReference type="NCBI Taxonomy" id="63821"/>
    <lineage>
        <taxon>Eukaryota</taxon>
        <taxon>Fungi</taxon>
        <taxon>Dikarya</taxon>
        <taxon>Ascomycota</taxon>
        <taxon>Pezizomycotina</taxon>
        <taxon>Eurotiomycetes</taxon>
        <taxon>Eurotiomycetidae</taxon>
        <taxon>Eurotiales</taxon>
        <taxon>Aspergillaceae</taxon>
        <taxon>Penicillium</taxon>
    </lineage>
</organism>
<evidence type="ECO:0000313" key="3">
    <source>
        <dbReference type="Proteomes" id="UP001213681"/>
    </source>
</evidence>
<dbReference type="GeneID" id="81601050"/>
<accession>A0AAD6C0T1</accession>
<dbReference type="AlphaFoldDB" id="A0AAD6C0T1"/>
<evidence type="ECO:0000256" key="1">
    <source>
        <dbReference type="SAM" id="MobiDB-lite"/>
    </source>
</evidence>